<evidence type="ECO:0000256" key="2">
    <source>
        <dbReference type="SAM" id="Phobius"/>
    </source>
</evidence>
<dbReference type="Proteomes" id="UP000245639">
    <property type="component" value="Unassembled WGS sequence"/>
</dbReference>
<feature type="region of interest" description="Disordered" evidence="1">
    <location>
        <begin position="91"/>
        <end position="110"/>
    </location>
</feature>
<dbReference type="RefSeq" id="WP_116706419.1">
    <property type="nucleotide sequence ID" value="NZ_QEKW01000001.1"/>
</dbReference>
<sequence length="237" mass="24965">MSSTTADPSRRSGARARRRSRPSAVPSAVIGAAIAAGLALVIGARAVDDAWLQACMIAIGASFLLLAPVVYLVELLRRSVDELTSALRTSGTGHDGLRRVAPHGESRTASSDALLHTGRDRATNHEFSATEVRTLLEGSGAERTVALAAMLGQAELVDPDAVLRSVRDAESGDEQYYALRVASRSGDALPAAVRSEILGVIEEDRRGRGLIDGDPHRRAIAEDLARRWGSAPPEGSG</sequence>
<name>A0A2U1FQX1_9PSEU</name>
<evidence type="ECO:0000313" key="4">
    <source>
        <dbReference type="Proteomes" id="UP000245639"/>
    </source>
</evidence>
<accession>A0A2U1FQX1</accession>
<organism evidence="3 4">
    <name type="scientific">Actinomycetospora cinnamomea</name>
    <dbReference type="NCBI Taxonomy" id="663609"/>
    <lineage>
        <taxon>Bacteria</taxon>
        <taxon>Bacillati</taxon>
        <taxon>Actinomycetota</taxon>
        <taxon>Actinomycetes</taxon>
        <taxon>Pseudonocardiales</taxon>
        <taxon>Pseudonocardiaceae</taxon>
        <taxon>Actinomycetospora</taxon>
    </lineage>
</organism>
<feature type="transmembrane region" description="Helical" evidence="2">
    <location>
        <begin position="50"/>
        <end position="73"/>
    </location>
</feature>
<dbReference type="AlphaFoldDB" id="A0A2U1FQX1"/>
<feature type="transmembrane region" description="Helical" evidence="2">
    <location>
        <begin position="24"/>
        <end position="44"/>
    </location>
</feature>
<gene>
    <name evidence="3" type="ORF">C8D89_101458</name>
</gene>
<keyword evidence="2" id="KW-1133">Transmembrane helix</keyword>
<feature type="compositionally biased region" description="Basic and acidic residues" evidence="1">
    <location>
        <begin position="95"/>
        <end position="106"/>
    </location>
</feature>
<feature type="compositionally biased region" description="Basic residues" evidence="1">
    <location>
        <begin position="12"/>
        <end position="21"/>
    </location>
</feature>
<proteinExistence type="predicted"/>
<keyword evidence="2" id="KW-0812">Transmembrane</keyword>
<protein>
    <submittedName>
        <fullName evidence="3">Uncharacterized protein</fullName>
    </submittedName>
</protein>
<reference evidence="3 4" key="1">
    <citation type="submission" date="2018-04" db="EMBL/GenBank/DDBJ databases">
        <title>Genomic Encyclopedia of Type Strains, Phase IV (KMG-IV): sequencing the most valuable type-strain genomes for metagenomic binning, comparative biology and taxonomic classification.</title>
        <authorList>
            <person name="Goeker M."/>
        </authorList>
    </citation>
    <scope>NUCLEOTIDE SEQUENCE [LARGE SCALE GENOMIC DNA]</scope>
    <source>
        <strain evidence="3 4">DSM 45771</strain>
    </source>
</reference>
<dbReference type="EMBL" id="QEKW01000001">
    <property type="protein sequence ID" value="PVZ14593.1"/>
    <property type="molecule type" value="Genomic_DNA"/>
</dbReference>
<evidence type="ECO:0000256" key="1">
    <source>
        <dbReference type="SAM" id="MobiDB-lite"/>
    </source>
</evidence>
<keyword evidence="2" id="KW-0472">Membrane</keyword>
<feature type="region of interest" description="Disordered" evidence="1">
    <location>
        <begin position="1"/>
        <end position="22"/>
    </location>
</feature>
<evidence type="ECO:0000313" key="3">
    <source>
        <dbReference type="EMBL" id="PVZ14593.1"/>
    </source>
</evidence>
<comment type="caution">
    <text evidence="3">The sequence shown here is derived from an EMBL/GenBank/DDBJ whole genome shotgun (WGS) entry which is preliminary data.</text>
</comment>
<keyword evidence="4" id="KW-1185">Reference proteome</keyword>